<dbReference type="InterPro" id="IPR036890">
    <property type="entry name" value="HATPase_C_sf"/>
</dbReference>
<evidence type="ECO:0000256" key="5">
    <source>
        <dbReference type="ARBA" id="ARBA00022777"/>
    </source>
</evidence>
<dbReference type="InterPro" id="IPR003594">
    <property type="entry name" value="HATPase_dom"/>
</dbReference>
<organism evidence="8 9">
    <name type="scientific">Salinimicrobium sediminis</name>
    <dbReference type="NCBI Taxonomy" id="1343891"/>
    <lineage>
        <taxon>Bacteria</taxon>
        <taxon>Pseudomonadati</taxon>
        <taxon>Bacteroidota</taxon>
        <taxon>Flavobacteriia</taxon>
        <taxon>Flavobacteriales</taxon>
        <taxon>Flavobacteriaceae</taxon>
        <taxon>Salinimicrobium</taxon>
    </lineage>
</organism>
<keyword evidence="4" id="KW-0808">Transferase</keyword>
<comment type="catalytic activity">
    <reaction evidence="1">
        <text>ATP + protein L-histidine = ADP + protein N-phospho-L-histidine.</text>
        <dbReference type="EC" id="2.7.13.3"/>
    </reaction>
</comment>
<dbReference type="InterPro" id="IPR003661">
    <property type="entry name" value="HisK_dim/P_dom"/>
</dbReference>
<evidence type="ECO:0000256" key="4">
    <source>
        <dbReference type="ARBA" id="ARBA00022679"/>
    </source>
</evidence>
<dbReference type="PANTHER" id="PTHR43711:SF1">
    <property type="entry name" value="HISTIDINE KINASE 1"/>
    <property type="match status" value="1"/>
</dbReference>
<dbReference type="PRINTS" id="PR00344">
    <property type="entry name" value="BCTRLSENSOR"/>
</dbReference>
<dbReference type="InterPro" id="IPR005467">
    <property type="entry name" value="His_kinase_dom"/>
</dbReference>
<dbReference type="OrthoDB" id="9124519at2"/>
<dbReference type="SMART" id="SM00387">
    <property type="entry name" value="HATPase_c"/>
    <property type="match status" value="1"/>
</dbReference>
<dbReference type="Pfam" id="PF02518">
    <property type="entry name" value="HATPase_c"/>
    <property type="match status" value="1"/>
</dbReference>
<dbReference type="PANTHER" id="PTHR43711">
    <property type="entry name" value="TWO-COMPONENT HISTIDINE KINASE"/>
    <property type="match status" value="1"/>
</dbReference>
<gene>
    <name evidence="8" type="ORF">SAMN06296241_2390</name>
</gene>
<reference evidence="9" key="1">
    <citation type="submission" date="2017-09" db="EMBL/GenBank/DDBJ databases">
        <authorList>
            <person name="Varghese N."/>
            <person name="Submissions S."/>
        </authorList>
    </citation>
    <scope>NUCLEOTIDE SEQUENCE [LARGE SCALE GENOMIC DNA]</scope>
    <source>
        <strain evidence="9">CGMCC 1.12641</strain>
    </source>
</reference>
<dbReference type="GO" id="GO:0000155">
    <property type="term" value="F:phosphorelay sensor kinase activity"/>
    <property type="evidence" value="ECO:0007669"/>
    <property type="project" value="InterPro"/>
</dbReference>
<accession>A0A285X664</accession>
<dbReference type="Proteomes" id="UP000219193">
    <property type="component" value="Unassembled WGS sequence"/>
</dbReference>
<evidence type="ECO:0000256" key="6">
    <source>
        <dbReference type="ARBA" id="ARBA00023012"/>
    </source>
</evidence>
<dbReference type="EC" id="2.7.13.3" evidence="2"/>
<evidence type="ECO:0000259" key="7">
    <source>
        <dbReference type="PROSITE" id="PS50109"/>
    </source>
</evidence>
<name>A0A285X664_9FLAO</name>
<feature type="domain" description="Histidine kinase" evidence="7">
    <location>
        <begin position="151"/>
        <end position="365"/>
    </location>
</feature>
<dbReference type="InterPro" id="IPR004358">
    <property type="entry name" value="Sig_transdc_His_kin-like_C"/>
</dbReference>
<keyword evidence="3" id="KW-0597">Phosphoprotein</keyword>
<sequence>MKDAVEVLKAQKENIINSWIREIRKDVSVTKHTSRIVLRDHVPQLLDDVIGIMDKFEKFKVVQEDLIHHELFENSMEHGRHRAATKGYTLEQILREYIIFDKVISKYLGDANVHSPEVAAVIKYSIENAMLYSGIAFNESIQEVRQKFIALVAHDMRNPISAALFAMKMMKYEEGEERFELVRNMAVNSLTRSVELIEDLLDSITLEAGEGMTFNFAQQNIVDCLIAVHHEAAESYSNEIILACEKGEIGGVFDGTMVRRVIENFVSNAIKYGSENTPVTLSCIDREEMVELSVHNFGNPIPPDRQERIFNFLNTSNGSSSRGLKSRGIGLSLVKAVAEAHGGELKLHSNESEGTTFTITLNKHYHEPGKLRLALKI</sequence>
<dbReference type="SUPFAM" id="SSF47384">
    <property type="entry name" value="Homodimeric domain of signal transducing histidine kinase"/>
    <property type="match status" value="1"/>
</dbReference>
<proteinExistence type="predicted"/>
<keyword evidence="6" id="KW-0902">Two-component regulatory system</keyword>
<evidence type="ECO:0000256" key="3">
    <source>
        <dbReference type="ARBA" id="ARBA00022553"/>
    </source>
</evidence>
<dbReference type="CDD" id="cd00082">
    <property type="entry name" value="HisKA"/>
    <property type="match status" value="1"/>
</dbReference>
<evidence type="ECO:0000256" key="2">
    <source>
        <dbReference type="ARBA" id="ARBA00012438"/>
    </source>
</evidence>
<dbReference type="RefSeq" id="WP_097056609.1">
    <property type="nucleotide sequence ID" value="NZ_OCMF01000003.1"/>
</dbReference>
<evidence type="ECO:0000256" key="1">
    <source>
        <dbReference type="ARBA" id="ARBA00000085"/>
    </source>
</evidence>
<keyword evidence="9" id="KW-1185">Reference proteome</keyword>
<dbReference type="Pfam" id="PF00512">
    <property type="entry name" value="HisKA"/>
    <property type="match status" value="1"/>
</dbReference>
<keyword evidence="5" id="KW-0418">Kinase</keyword>
<dbReference type="Gene3D" id="1.10.287.130">
    <property type="match status" value="1"/>
</dbReference>
<dbReference type="EMBL" id="OCMF01000003">
    <property type="protein sequence ID" value="SOC80831.1"/>
    <property type="molecule type" value="Genomic_DNA"/>
</dbReference>
<dbReference type="SMART" id="SM00388">
    <property type="entry name" value="HisKA"/>
    <property type="match status" value="1"/>
</dbReference>
<dbReference type="PROSITE" id="PS50109">
    <property type="entry name" value="HIS_KIN"/>
    <property type="match status" value="1"/>
</dbReference>
<dbReference type="SUPFAM" id="SSF55874">
    <property type="entry name" value="ATPase domain of HSP90 chaperone/DNA topoisomerase II/histidine kinase"/>
    <property type="match status" value="1"/>
</dbReference>
<evidence type="ECO:0000313" key="9">
    <source>
        <dbReference type="Proteomes" id="UP000219193"/>
    </source>
</evidence>
<protein>
    <recommendedName>
        <fullName evidence="2">histidine kinase</fullName>
        <ecNumber evidence="2">2.7.13.3</ecNumber>
    </recommendedName>
</protein>
<dbReference type="Gene3D" id="3.30.565.10">
    <property type="entry name" value="Histidine kinase-like ATPase, C-terminal domain"/>
    <property type="match status" value="1"/>
</dbReference>
<dbReference type="AlphaFoldDB" id="A0A285X664"/>
<dbReference type="InterPro" id="IPR036097">
    <property type="entry name" value="HisK_dim/P_sf"/>
</dbReference>
<evidence type="ECO:0000313" key="8">
    <source>
        <dbReference type="EMBL" id="SOC80831.1"/>
    </source>
</evidence>
<dbReference type="InterPro" id="IPR050736">
    <property type="entry name" value="Sensor_HK_Regulatory"/>
</dbReference>